<evidence type="ECO:0000313" key="2">
    <source>
        <dbReference type="EMBL" id="SFH09739.1"/>
    </source>
</evidence>
<reference evidence="3" key="1">
    <citation type="submission" date="2016-10" db="EMBL/GenBank/DDBJ databases">
        <authorList>
            <person name="Varghese N."/>
            <person name="Submissions S."/>
        </authorList>
    </citation>
    <scope>NUCLEOTIDE SEQUENCE [LARGE SCALE GENOMIC DNA]</scope>
    <source>
        <strain evidence="3">DSM 19315</strain>
    </source>
</reference>
<feature type="transmembrane region" description="Helical" evidence="1">
    <location>
        <begin position="45"/>
        <end position="66"/>
    </location>
</feature>
<dbReference type="Proteomes" id="UP000199642">
    <property type="component" value="Unassembled WGS sequence"/>
</dbReference>
<keyword evidence="1" id="KW-0812">Transmembrane</keyword>
<evidence type="ECO:0000256" key="1">
    <source>
        <dbReference type="SAM" id="Phobius"/>
    </source>
</evidence>
<accession>A0A1I2X9V7</accession>
<keyword evidence="3" id="KW-1185">Reference proteome</keyword>
<protein>
    <submittedName>
        <fullName evidence="2">Uncharacterized protein</fullName>
    </submittedName>
</protein>
<evidence type="ECO:0000313" key="3">
    <source>
        <dbReference type="Proteomes" id="UP000199642"/>
    </source>
</evidence>
<feature type="transmembrane region" description="Helical" evidence="1">
    <location>
        <begin position="130"/>
        <end position="147"/>
    </location>
</feature>
<dbReference type="RefSeq" id="WP_218144166.1">
    <property type="nucleotide sequence ID" value="NZ_FOPC01000017.1"/>
</dbReference>
<dbReference type="AlphaFoldDB" id="A0A1I2X9V7"/>
<feature type="transmembrane region" description="Helical" evidence="1">
    <location>
        <begin position="98"/>
        <end position="124"/>
    </location>
</feature>
<name>A0A1I2X9V7_9BACT</name>
<dbReference type="EMBL" id="FOPC01000017">
    <property type="protein sequence ID" value="SFH09739.1"/>
    <property type="molecule type" value="Genomic_DNA"/>
</dbReference>
<gene>
    <name evidence="2" type="ORF">SAMN04487988_1178</name>
</gene>
<keyword evidence="1" id="KW-0472">Membrane</keyword>
<keyword evidence="1" id="KW-1133">Transmembrane helix</keyword>
<proteinExistence type="predicted"/>
<organism evidence="2 3">
    <name type="scientific">Algoriphagus hitonicola</name>
    <dbReference type="NCBI Taxonomy" id="435880"/>
    <lineage>
        <taxon>Bacteria</taxon>
        <taxon>Pseudomonadati</taxon>
        <taxon>Bacteroidota</taxon>
        <taxon>Cytophagia</taxon>
        <taxon>Cytophagales</taxon>
        <taxon>Cyclobacteriaceae</taxon>
        <taxon>Algoriphagus</taxon>
    </lineage>
</organism>
<dbReference type="STRING" id="435880.SAMN04487988_1178"/>
<feature type="transmembrane region" description="Helical" evidence="1">
    <location>
        <begin position="7"/>
        <end position="25"/>
    </location>
</feature>
<sequence>MNIVNLFFRLFLTFNATSLILVVFLVKEEVTVNKLSPYLDSLPAFVSYIIYFLVPVIFTFLSVLLAKGLGDDSIEKEGENNSPITAIEQANNAYLPSYLGYFFVALSVPFYDTLIFVFAILFIFTFLSQTLYFNPLFLFFGFHFYYLTTENNIKIFLITKRILKDPKGLEFPELKRINDFTFIEI</sequence>